<keyword evidence="5" id="KW-1185">Reference proteome</keyword>
<accession>A0A074JG18</accession>
<dbReference type="NCBIfam" id="NF005968">
    <property type="entry name" value="PRK08057.1-2"/>
    <property type="match status" value="1"/>
</dbReference>
<dbReference type="EMBL" id="AUND01000007">
    <property type="protein sequence ID" value="KEO54830.1"/>
    <property type="molecule type" value="Genomic_DNA"/>
</dbReference>
<dbReference type="InterPro" id="IPR003723">
    <property type="entry name" value="Precorrin-6x_reduct"/>
</dbReference>
<dbReference type="NCBIfam" id="TIGR00715">
    <property type="entry name" value="precor6x_red"/>
    <property type="match status" value="1"/>
</dbReference>
<keyword evidence="3" id="KW-0560">Oxidoreductase</keyword>
<dbReference type="GO" id="GO:0009236">
    <property type="term" value="P:cobalamin biosynthetic process"/>
    <property type="evidence" value="ECO:0007669"/>
    <property type="project" value="UniProtKB-UniPathway"/>
</dbReference>
<dbReference type="eggNOG" id="COG2099">
    <property type="taxonomic scope" value="Bacteria"/>
</dbReference>
<organism evidence="4 5">
    <name type="scientific">Thioclava pacifica DSM 10166</name>
    <dbReference type="NCBI Taxonomy" id="1353537"/>
    <lineage>
        <taxon>Bacteria</taxon>
        <taxon>Pseudomonadati</taxon>
        <taxon>Pseudomonadota</taxon>
        <taxon>Alphaproteobacteria</taxon>
        <taxon>Rhodobacterales</taxon>
        <taxon>Paracoccaceae</taxon>
        <taxon>Thioclava</taxon>
    </lineage>
</organism>
<gene>
    <name evidence="4" type="ORF">TP2_17090</name>
</gene>
<dbReference type="AlphaFoldDB" id="A0A074JG18"/>
<name>A0A074JG18_9RHOB</name>
<keyword evidence="2" id="KW-0169">Cobalamin biosynthesis</keyword>
<evidence type="ECO:0008006" key="6">
    <source>
        <dbReference type="Google" id="ProtNLM"/>
    </source>
</evidence>
<sequence>MMRLLLLGGTTEASRLARHLAERGIDAVFSYAGRTDHPVPQPLPTRIGGFGGVKGLRDYLLRERITHVIDATHPFAAQMSRNAIEACGQSGLPLLSHERMPWQASPEDRWTRLRDMAAACAALPENGARVFLAIGKQQLAEFAAKPANHYLLRLVDPPEGPLPLPDAHAVIGRGPFDVAGDTALMQDHRITHIVAKNAGGRGAEAKLIAARALRLPVILVDRPTLPPRESRDTLEGVMEWLAAHPAAPATEVPRGV</sequence>
<comment type="pathway">
    <text evidence="1">Cofactor biosynthesis; adenosylcobalamin biosynthesis.</text>
</comment>
<dbReference type="Proteomes" id="UP000027432">
    <property type="component" value="Unassembled WGS sequence"/>
</dbReference>
<dbReference type="GO" id="GO:0016994">
    <property type="term" value="F:precorrin-6A reductase activity"/>
    <property type="evidence" value="ECO:0007669"/>
    <property type="project" value="InterPro"/>
</dbReference>
<proteinExistence type="predicted"/>
<dbReference type="PROSITE" id="PS51014">
    <property type="entry name" value="COBK_CBIJ"/>
    <property type="match status" value="1"/>
</dbReference>
<evidence type="ECO:0000256" key="2">
    <source>
        <dbReference type="ARBA" id="ARBA00022573"/>
    </source>
</evidence>
<reference evidence="4 5" key="1">
    <citation type="submission" date="2013-07" db="EMBL/GenBank/DDBJ databases">
        <title>Thioclava pacifica DSM 10166 Genome Sequencing.</title>
        <authorList>
            <person name="Lai Q."/>
            <person name="Shao Z."/>
        </authorList>
    </citation>
    <scope>NUCLEOTIDE SEQUENCE [LARGE SCALE GENOMIC DNA]</scope>
    <source>
        <strain evidence="4 5">DSM 10166</strain>
    </source>
</reference>
<dbReference type="UniPathway" id="UPA00148"/>
<evidence type="ECO:0000256" key="3">
    <source>
        <dbReference type="ARBA" id="ARBA00023002"/>
    </source>
</evidence>
<dbReference type="Pfam" id="PF02571">
    <property type="entry name" value="CbiJ"/>
    <property type="match status" value="1"/>
</dbReference>
<dbReference type="PANTHER" id="PTHR36925">
    <property type="entry name" value="COBALT-PRECORRIN-6A REDUCTASE"/>
    <property type="match status" value="1"/>
</dbReference>
<dbReference type="PANTHER" id="PTHR36925:SF1">
    <property type="entry name" value="COBALT-PRECORRIN-6A REDUCTASE"/>
    <property type="match status" value="1"/>
</dbReference>
<dbReference type="OrthoDB" id="5183775at2"/>
<evidence type="ECO:0000313" key="5">
    <source>
        <dbReference type="Proteomes" id="UP000027432"/>
    </source>
</evidence>
<protein>
    <recommendedName>
        <fullName evidence="6">Cobalt-precorrin-6x reductase</fullName>
    </recommendedName>
</protein>
<comment type="caution">
    <text evidence="4">The sequence shown here is derived from an EMBL/GenBank/DDBJ whole genome shotgun (WGS) entry which is preliminary data.</text>
</comment>
<dbReference type="STRING" id="1353537.TP2_17090"/>
<evidence type="ECO:0000256" key="1">
    <source>
        <dbReference type="ARBA" id="ARBA00004953"/>
    </source>
</evidence>
<evidence type="ECO:0000313" key="4">
    <source>
        <dbReference type="EMBL" id="KEO54830.1"/>
    </source>
</evidence>
<dbReference type="RefSeq" id="WP_038074500.1">
    <property type="nucleotide sequence ID" value="NZ_AUND01000007.1"/>
</dbReference>